<evidence type="ECO:0000313" key="11">
    <source>
        <dbReference type="Proteomes" id="UP000187735"/>
    </source>
</evidence>
<dbReference type="Gene3D" id="1.10.8.100">
    <property type="entry name" value="Ribosomal RNA adenine dimethylase-like, domain 2"/>
    <property type="match status" value="1"/>
</dbReference>
<dbReference type="InterPro" id="IPR011530">
    <property type="entry name" value="rRNA_adenine_dimethylase"/>
</dbReference>
<dbReference type="InterPro" id="IPR020596">
    <property type="entry name" value="rRNA_Ade_Mease_Trfase_CS"/>
</dbReference>
<feature type="binding site" evidence="7 8">
    <location>
        <position position="45"/>
    </location>
    <ligand>
        <name>S-adenosyl-L-methionine</name>
        <dbReference type="ChEBI" id="CHEBI:59789"/>
    </ligand>
</feature>
<evidence type="ECO:0000256" key="6">
    <source>
        <dbReference type="ARBA" id="ARBA00022884"/>
    </source>
</evidence>
<evidence type="ECO:0000256" key="4">
    <source>
        <dbReference type="ARBA" id="ARBA00022679"/>
    </source>
</evidence>
<keyword evidence="4 7" id="KW-0808">Transferase</keyword>
<dbReference type="HAMAP" id="MF_00607">
    <property type="entry name" value="16SrRNA_methyltr_A"/>
    <property type="match status" value="1"/>
</dbReference>
<keyword evidence="3 7" id="KW-0489">Methyltransferase</keyword>
<dbReference type="InterPro" id="IPR029063">
    <property type="entry name" value="SAM-dependent_MTases_sf"/>
</dbReference>
<keyword evidence="6 7" id="KW-0694">RNA-binding</keyword>
<proteinExistence type="inferred from homology"/>
<evidence type="ECO:0000256" key="3">
    <source>
        <dbReference type="ARBA" id="ARBA00022603"/>
    </source>
</evidence>
<dbReference type="Proteomes" id="UP000187735">
    <property type="component" value="Chromosome"/>
</dbReference>
<comment type="catalytic activity">
    <reaction evidence="7">
        <text>adenosine(1518)/adenosine(1519) in 16S rRNA + 4 S-adenosyl-L-methionine = N(6)-dimethyladenosine(1518)/N(6)-dimethyladenosine(1519) in 16S rRNA + 4 S-adenosyl-L-homocysteine + 4 H(+)</text>
        <dbReference type="Rhea" id="RHEA:19609"/>
        <dbReference type="Rhea" id="RHEA-COMP:10232"/>
        <dbReference type="Rhea" id="RHEA-COMP:10233"/>
        <dbReference type="ChEBI" id="CHEBI:15378"/>
        <dbReference type="ChEBI" id="CHEBI:57856"/>
        <dbReference type="ChEBI" id="CHEBI:59789"/>
        <dbReference type="ChEBI" id="CHEBI:74411"/>
        <dbReference type="ChEBI" id="CHEBI:74493"/>
        <dbReference type="EC" id="2.1.1.182"/>
    </reaction>
</comment>
<dbReference type="AlphaFoldDB" id="A0A1P8WKI1"/>
<feature type="binding site" evidence="7 8">
    <location>
        <position position="18"/>
    </location>
    <ligand>
        <name>S-adenosyl-L-methionine</name>
        <dbReference type="ChEBI" id="CHEBI:59789"/>
    </ligand>
</feature>
<comment type="function">
    <text evidence="7">Specifically dimethylates two adjacent adenosines (A1518 and A1519) in the loop of a conserved hairpin near the 3'-end of 16S rRNA in the 30S particle. May play a critical role in biogenesis of 30S subunits.</text>
</comment>
<evidence type="ECO:0000256" key="7">
    <source>
        <dbReference type="HAMAP-Rule" id="MF_00607"/>
    </source>
</evidence>
<protein>
    <recommendedName>
        <fullName evidence="7">Ribosomal RNA small subunit methyltransferase A</fullName>
        <ecNumber evidence="7">2.1.1.182</ecNumber>
    </recommendedName>
    <alternativeName>
        <fullName evidence="7">16S rRNA (adenine(1518)-N(6)/adenine(1519)-N(6))-dimethyltransferase</fullName>
    </alternativeName>
    <alternativeName>
        <fullName evidence="7">16S rRNA dimethyladenosine transferase</fullName>
    </alternativeName>
    <alternativeName>
        <fullName evidence="7">16S rRNA dimethylase</fullName>
    </alternativeName>
    <alternativeName>
        <fullName evidence="7">S-adenosylmethionine-6-N', N'-adenosyl(rRNA) dimethyltransferase</fullName>
    </alternativeName>
</protein>
<evidence type="ECO:0000313" key="10">
    <source>
        <dbReference type="EMBL" id="APZ94570.1"/>
    </source>
</evidence>
<dbReference type="SMART" id="SM00650">
    <property type="entry name" value="rADc"/>
    <property type="match status" value="1"/>
</dbReference>
<comment type="similarity">
    <text evidence="7">Belongs to the class I-like SAM-binding methyltransferase superfamily. rRNA adenine N(6)-methyltransferase family. RsmA subfamily.</text>
</comment>
<dbReference type="Pfam" id="PF00398">
    <property type="entry name" value="RrnaAD"/>
    <property type="match status" value="1"/>
</dbReference>
<feature type="binding site" evidence="7 8">
    <location>
        <position position="66"/>
    </location>
    <ligand>
        <name>S-adenosyl-L-methionine</name>
        <dbReference type="ChEBI" id="CHEBI:59789"/>
    </ligand>
</feature>
<dbReference type="PROSITE" id="PS01131">
    <property type="entry name" value="RRNA_A_DIMETH"/>
    <property type="match status" value="1"/>
</dbReference>
<name>A0A1P8WKI1_9PLAN</name>
<keyword evidence="2 7" id="KW-0698">rRNA processing</keyword>
<dbReference type="GO" id="GO:0005829">
    <property type="term" value="C:cytosol"/>
    <property type="evidence" value="ECO:0007669"/>
    <property type="project" value="TreeGrafter"/>
</dbReference>
<feature type="binding site" evidence="7 8">
    <location>
        <position position="91"/>
    </location>
    <ligand>
        <name>S-adenosyl-L-methionine</name>
        <dbReference type="ChEBI" id="CHEBI:59789"/>
    </ligand>
</feature>
<dbReference type="EC" id="2.1.1.182" evidence="7"/>
<dbReference type="GO" id="GO:0003723">
    <property type="term" value="F:RNA binding"/>
    <property type="evidence" value="ECO:0007669"/>
    <property type="project" value="UniProtKB-UniRule"/>
</dbReference>
<dbReference type="KEGG" id="fmr:Fuma_04202"/>
<evidence type="ECO:0000256" key="1">
    <source>
        <dbReference type="ARBA" id="ARBA00022490"/>
    </source>
</evidence>
<keyword evidence="11" id="KW-1185">Reference proteome</keyword>
<dbReference type="PROSITE" id="PS51689">
    <property type="entry name" value="SAM_RNA_A_N6_MT"/>
    <property type="match status" value="1"/>
</dbReference>
<dbReference type="GO" id="GO:0052908">
    <property type="term" value="F:16S rRNA (adenine(1518)-N(6)/adenine(1519)-N(6))-dimethyltransferase activity"/>
    <property type="evidence" value="ECO:0007669"/>
    <property type="project" value="UniProtKB-EC"/>
</dbReference>
<dbReference type="STRING" id="1891926.Fuma_04202"/>
<feature type="binding site" evidence="7 8">
    <location>
        <position position="20"/>
    </location>
    <ligand>
        <name>S-adenosyl-L-methionine</name>
        <dbReference type="ChEBI" id="CHEBI:59789"/>
    </ligand>
</feature>
<sequence length="291" mass="33062">MQLFKQFGFNPRSDLGQNFLIDINLIEFAVRAADITKEDVVLEVGTGTGGMTTFLAEEAGKVISVEIDRNMFALATAATEHCDNVTLINQDILKNKNTIAPEITELLTKLMDEQPESDLKLVANLPYSVATPVISNLVASDLPWQKMVCTIQLELGEKMIAEPGSSNYGALSVWMQSQCNVKILRRLGPKVFWPRPGVDSAIISIWRHDRRGDRIIDKKFFLDFLRRMFHHRRKLMRSVLVRMYSKQLSKPEVDELIQQQELDLETRAEALDVLTLVKLGNRFCEAIRAKE</sequence>
<dbReference type="RefSeq" id="WP_229360701.1">
    <property type="nucleotide sequence ID" value="NZ_CP017641.1"/>
</dbReference>
<organism evidence="10 11">
    <name type="scientific">Fuerstiella marisgermanici</name>
    <dbReference type="NCBI Taxonomy" id="1891926"/>
    <lineage>
        <taxon>Bacteria</taxon>
        <taxon>Pseudomonadati</taxon>
        <taxon>Planctomycetota</taxon>
        <taxon>Planctomycetia</taxon>
        <taxon>Planctomycetales</taxon>
        <taxon>Planctomycetaceae</taxon>
        <taxon>Fuerstiella</taxon>
    </lineage>
</organism>
<dbReference type="PANTHER" id="PTHR11727">
    <property type="entry name" value="DIMETHYLADENOSINE TRANSFERASE"/>
    <property type="match status" value="1"/>
</dbReference>
<evidence type="ECO:0000259" key="9">
    <source>
        <dbReference type="SMART" id="SM00650"/>
    </source>
</evidence>
<feature type="domain" description="Ribosomal RNA adenine methylase transferase N-terminal" evidence="9">
    <location>
        <begin position="25"/>
        <end position="209"/>
    </location>
</feature>
<dbReference type="PANTHER" id="PTHR11727:SF7">
    <property type="entry name" value="DIMETHYLADENOSINE TRANSFERASE-RELATED"/>
    <property type="match status" value="1"/>
</dbReference>
<dbReference type="InterPro" id="IPR023165">
    <property type="entry name" value="rRNA_Ade_diMease-like_C"/>
</dbReference>
<reference evidence="10 11" key="1">
    <citation type="journal article" date="2016" name="Front. Microbiol.">
        <title>Fuerstia marisgermanicae gen. nov., sp. nov., an Unusual Member of the Phylum Planctomycetes from the German Wadden Sea.</title>
        <authorList>
            <person name="Kohn T."/>
            <person name="Heuer A."/>
            <person name="Jogler M."/>
            <person name="Vollmers J."/>
            <person name="Boedeker C."/>
            <person name="Bunk B."/>
            <person name="Rast P."/>
            <person name="Borchert D."/>
            <person name="Glockner I."/>
            <person name="Freese H.M."/>
            <person name="Klenk H.P."/>
            <person name="Overmann J."/>
            <person name="Kaster A.K."/>
            <person name="Rohde M."/>
            <person name="Wiegand S."/>
            <person name="Jogler C."/>
        </authorList>
    </citation>
    <scope>NUCLEOTIDE SEQUENCE [LARGE SCALE GENOMIC DNA]</scope>
    <source>
        <strain evidence="10 11">NH11</strain>
    </source>
</reference>
<dbReference type="InterPro" id="IPR001737">
    <property type="entry name" value="KsgA/Erm"/>
</dbReference>
<dbReference type="SUPFAM" id="SSF53335">
    <property type="entry name" value="S-adenosyl-L-methionine-dependent methyltransferases"/>
    <property type="match status" value="1"/>
</dbReference>
<dbReference type="EMBL" id="CP017641">
    <property type="protein sequence ID" value="APZ94570.1"/>
    <property type="molecule type" value="Genomic_DNA"/>
</dbReference>
<keyword evidence="5 7" id="KW-0949">S-adenosyl-L-methionine</keyword>
<evidence type="ECO:0000256" key="2">
    <source>
        <dbReference type="ARBA" id="ARBA00022552"/>
    </source>
</evidence>
<evidence type="ECO:0000256" key="5">
    <source>
        <dbReference type="ARBA" id="ARBA00022691"/>
    </source>
</evidence>
<keyword evidence="1 7" id="KW-0963">Cytoplasm</keyword>
<accession>A0A1P8WKI1</accession>
<gene>
    <name evidence="7 10" type="primary">rsmA</name>
    <name evidence="7" type="synonym">ksgA</name>
    <name evidence="10" type="ORF">Fuma_04202</name>
</gene>
<dbReference type="NCBIfam" id="TIGR00755">
    <property type="entry name" value="ksgA"/>
    <property type="match status" value="1"/>
</dbReference>
<dbReference type="Gene3D" id="3.40.50.150">
    <property type="entry name" value="Vaccinia Virus protein VP39"/>
    <property type="match status" value="1"/>
</dbReference>
<comment type="subcellular location">
    <subcellularLocation>
        <location evidence="7">Cytoplasm</location>
    </subcellularLocation>
</comment>
<evidence type="ECO:0000256" key="8">
    <source>
        <dbReference type="PROSITE-ProRule" id="PRU01026"/>
    </source>
</evidence>
<dbReference type="InterPro" id="IPR020598">
    <property type="entry name" value="rRNA_Ade_methylase_Trfase_N"/>
</dbReference>
<feature type="binding site" evidence="7 8">
    <location>
        <position position="124"/>
    </location>
    <ligand>
        <name>S-adenosyl-L-methionine</name>
        <dbReference type="ChEBI" id="CHEBI:59789"/>
    </ligand>
</feature>